<organism evidence="9 10">
    <name type="scientific">Nostocoides jenkinsii Ben 74</name>
    <dbReference type="NCBI Taxonomy" id="1193518"/>
    <lineage>
        <taxon>Bacteria</taxon>
        <taxon>Bacillati</taxon>
        <taxon>Actinomycetota</taxon>
        <taxon>Actinomycetes</taxon>
        <taxon>Micrococcales</taxon>
        <taxon>Intrasporangiaceae</taxon>
        <taxon>Nostocoides</taxon>
    </lineage>
</organism>
<comment type="caution">
    <text evidence="9">The sequence shown here is derived from an EMBL/GenBank/DDBJ whole genome shotgun (WGS) entry which is preliminary data.</text>
</comment>
<evidence type="ECO:0000256" key="6">
    <source>
        <dbReference type="ARBA" id="ARBA00023136"/>
    </source>
</evidence>
<accession>A0A077MEZ3</accession>
<feature type="transmembrane region" description="Helical" evidence="7">
    <location>
        <begin position="244"/>
        <end position="262"/>
    </location>
</feature>
<feature type="transmembrane region" description="Helical" evidence="7">
    <location>
        <begin position="75"/>
        <end position="95"/>
    </location>
</feature>
<evidence type="ECO:0000256" key="2">
    <source>
        <dbReference type="ARBA" id="ARBA00007362"/>
    </source>
</evidence>
<proteinExistence type="inferred from homology"/>
<dbReference type="PANTHER" id="PTHR42920:SF5">
    <property type="entry name" value="EAMA DOMAIN-CONTAINING PROTEIN"/>
    <property type="match status" value="1"/>
</dbReference>
<feature type="transmembrane region" description="Helical" evidence="7">
    <location>
        <begin position="130"/>
        <end position="151"/>
    </location>
</feature>
<dbReference type="SUPFAM" id="SSF103481">
    <property type="entry name" value="Multidrug resistance efflux transporter EmrE"/>
    <property type="match status" value="2"/>
</dbReference>
<reference evidence="9 10" key="1">
    <citation type="journal article" date="2013" name="ISME J.">
        <title>A metabolic model for members of the genus Tetrasphaera involved in enhanced biological phosphorus removal.</title>
        <authorList>
            <person name="Kristiansen R."/>
            <person name="Nguyen H.T.T."/>
            <person name="Saunders A.M."/>
            <person name="Nielsen J.L."/>
            <person name="Wimmer R."/>
            <person name="Le V.Q."/>
            <person name="McIlroy S.J."/>
            <person name="Petrovski S."/>
            <person name="Seviour R.J."/>
            <person name="Calteau A."/>
            <person name="Nielsen K.L."/>
            <person name="Nielsen P.H."/>
        </authorList>
    </citation>
    <scope>NUCLEOTIDE SEQUENCE [LARGE SCALE GENOMIC DNA]</scope>
    <source>
        <strain evidence="9 10">Ben 74</strain>
    </source>
</reference>
<evidence type="ECO:0000256" key="1">
    <source>
        <dbReference type="ARBA" id="ARBA00004651"/>
    </source>
</evidence>
<dbReference type="AlphaFoldDB" id="A0A077MEZ3"/>
<feature type="transmembrane region" description="Helical" evidence="7">
    <location>
        <begin position="47"/>
        <end position="63"/>
    </location>
</feature>
<dbReference type="InterPro" id="IPR000620">
    <property type="entry name" value="EamA_dom"/>
</dbReference>
<keyword evidence="10" id="KW-1185">Reference proteome</keyword>
<feature type="transmembrane region" description="Helical" evidence="7">
    <location>
        <begin position="268"/>
        <end position="286"/>
    </location>
</feature>
<feature type="transmembrane region" description="Helical" evidence="7">
    <location>
        <begin position="157"/>
        <end position="174"/>
    </location>
</feature>
<feature type="domain" description="EamA" evidence="8">
    <location>
        <begin position="156"/>
        <end position="285"/>
    </location>
</feature>
<evidence type="ECO:0000313" key="10">
    <source>
        <dbReference type="Proteomes" id="UP000035720"/>
    </source>
</evidence>
<evidence type="ECO:0000256" key="3">
    <source>
        <dbReference type="ARBA" id="ARBA00022475"/>
    </source>
</evidence>
<dbReference type="InterPro" id="IPR037185">
    <property type="entry name" value="EmrE-like"/>
</dbReference>
<name>A0A077MEZ3_9MICO</name>
<keyword evidence="5 7" id="KW-1133">Transmembrane helix</keyword>
<evidence type="ECO:0000256" key="5">
    <source>
        <dbReference type="ARBA" id="ARBA00022989"/>
    </source>
</evidence>
<keyword evidence="3" id="KW-1003">Cell membrane</keyword>
<dbReference type="EMBL" id="CAJC01000191">
    <property type="protein sequence ID" value="CCI54565.1"/>
    <property type="molecule type" value="Genomic_DNA"/>
</dbReference>
<dbReference type="GO" id="GO:0005886">
    <property type="term" value="C:plasma membrane"/>
    <property type="evidence" value="ECO:0007669"/>
    <property type="project" value="UniProtKB-SubCell"/>
</dbReference>
<dbReference type="InterPro" id="IPR051258">
    <property type="entry name" value="Diverse_Substrate_Transporter"/>
</dbReference>
<evidence type="ECO:0000259" key="8">
    <source>
        <dbReference type="Pfam" id="PF00892"/>
    </source>
</evidence>
<feature type="transmembrane region" description="Helical" evidence="7">
    <location>
        <begin position="212"/>
        <end position="232"/>
    </location>
</feature>
<keyword evidence="6 7" id="KW-0472">Membrane</keyword>
<keyword evidence="4 7" id="KW-0812">Transmembrane</keyword>
<dbReference type="STRING" id="1193518.BN13_770002"/>
<dbReference type="PANTHER" id="PTHR42920">
    <property type="entry name" value="OS03G0707200 PROTEIN-RELATED"/>
    <property type="match status" value="1"/>
</dbReference>
<protein>
    <recommendedName>
        <fullName evidence="8">EamA domain-containing protein</fullName>
    </recommendedName>
</protein>
<evidence type="ECO:0000256" key="7">
    <source>
        <dbReference type="SAM" id="Phobius"/>
    </source>
</evidence>
<comment type="similarity">
    <text evidence="2">Belongs to the EamA transporter family.</text>
</comment>
<feature type="domain" description="EamA" evidence="8">
    <location>
        <begin position="17"/>
        <end position="146"/>
    </location>
</feature>
<feature type="transmembrane region" description="Helical" evidence="7">
    <location>
        <begin position="186"/>
        <end position="206"/>
    </location>
</feature>
<sequence>MVEPGSAVPGRRATRLATLLLLAVTAAWGSTFFLIRDLVVHIPSADFLAVRFLVAASAMTAVFHRHVRALPRRQLGFALVLGAVYGGAQLLQTIGLEHTSASVSGFVTGAYVVLTPLFAAAVLRERLSAATWGAVALATVGLAVLSLRGFALGLGEGITLLAAVLYALHILGLGRWSTPAEATGMAAVQAWVIMAVTGLAALPGGITMPSGGGQWLSLLYMALIAGAFALWAQTWAQAHLTATRAAIVMTTEPVFAALFALAFGGESLTSRMLVGGSLVLAAMYVCELAGRRPDTLASVSPPAEALHHDAP</sequence>
<comment type="subcellular location">
    <subcellularLocation>
        <location evidence="1">Cell membrane</location>
        <topology evidence="1">Multi-pass membrane protein</topology>
    </subcellularLocation>
</comment>
<gene>
    <name evidence="9" type="ORF">BN13_770002</name>
</gene>
<feature type="transmembrane region" description="Helical" evidence="7">
    <location>
        <begin position="16"/>
        <end position="35"/>
    </location>
</feature>
<feature type="transmembrane region" description="Helical" evidence="7">
    <location>
        <begin position="101"/>
        <end position="123"/>
    </location>
</feature>
<dbReference type="Proteomes" id="UP000035720">
    <property type="component" value="Unassembled WGS sequence"/>
</dbReference>
<evidence type="ECO:0000313" key="9">
    <source>
        <dbReference type="EMBL" id="CCI54565.1"/>
    </source>
</evidence>
<dbReference type="Pfam" id="PF00892">
    <property type="entry name" value="EamA"/>
    <property type="match status" value="2"/>
</dbReference>
<evidence type="ECO:0000256" key="4">
    <source>
        <dbReference type="ARBA" id="ARBA00022692"/>
    </source>
</evidence>